<dbReference type="OrthoDB" id="3365267at2759"/>
<dbReference type="GeneID" id="70178779"/>
<evidence type="ECO:0000313" key="3">
    <source>
        <dbReference type="Proteomes" id="UP000756346"/>
    </source>
</evidence>
<feature type="transmembrane region" description="Helical" evidence="1">
    <location>
        <begin position="42"/>
        <end position="62"/>
    </location>
</feature>
<dbReference type="EMBL" id="JAGTJQ010000001">
    <property type="protein sequence ID" value="KAH7040582.1"/>
    <property type="molecule type" value="Genomic_DNA"/>
</dbReference>
<comment type="caution">
    <text evidence="2">The sequence shown here is derived from an EMBL/GenBank/DDBJ whole genome shotgun (WGS) entry which is preliminary data.</text>
</comment>
<dbReference type="Proteomes" id="UP000756346">
    <property type="component" value="Unassembled WGS sequence"/>
</dbReference>
<proteinExistence type="predicted"/>
<dbReference type="AlphaFoldDB" id="A0A9P8YIF0"/>
<evidence type="ECO:0000256" key="1">
    <source>
        <dbReference type="SAM" id="Phobius"/>
    </source>
</evidence>
<keyword evidence="3" id="KW-1185">Reference proteome</keyword>
<protein>
    <recommendedName>
        <fullName evidence="4">Transmembrane protein</fullName>
    </recommendedName>
</protein>
<evidence type="ECO:0008006" key="4">
    <source>
        <dbReference type="Google" id="ProtNLM"/>
    </source>
</evidence>
<gene>
    <name evidence="2" type="ORF">B0I36DRAFT_233498</name>
</gene>
<feature type="transmembrane region" description="Helical" evidence="1">
    <location>
        <begin position="109"/>
        <end position="131"/>
    </location>
</feature>
<keyword evidence="1" id="KW-1133">Transmembrane helix</keyword>
<accession>A0A9P8YIF0</accession>
<keyword evidence="1" id="KW-0812">Transmembrane</keyword>
<name>A0A9P8YIF0_9PEZI</name>
<organism evidence="2 3">
    <name type="scientific">Microdochium trichocladiopsis</name>
    <dbReference type="NCBI Taxonomy" id="1682393"/>
    <lineage>
        <taxon>Eukaryota</taxon>
        <taxon>Fungi</taxon>
        <taxon>Dikarya</taxon>
        <taxon>Ascomycota</taxon>
        <taxon>Pezizomycotina</taxon>
        <taxon>Sordariomycetes</taxon>
        <taxon>Xylariomycetidae</taxon>
        <taxon>Xylariales</taxon>
        <taxon>Microdochiaceae</taxon>
        <taxon>Microdochium</taxon>
    </lineage>
</organism>
<keyword evidence="1" id="KW-0472">Membrane</keyword>
<sequence length="180" mass="19760">MSIAAFRPSPKHDEYRKLAAEHMEHDLEPTDRNALVKASKRVGLTTTIGTVVGLGLGVYAAYRLRKVRLSMFNALRAAEKPTHVVFADGRAEPVPDITPYLQPTRWGDVATYFFFGLGGTIFGGELGLLVGTWSASRLVSKDPARKGRIETAYRRFKADLLRREAARLEAGKDSADAAAL</sequence>
<reference evidence="2" key="1">
    <citation type="journal article" date="2021" name="Nat. Commun.">
        <title>Genetic determinants of endophytism in the Arabidopsis root mycobiome.</title>
        <authorList>
            <person name="Mesny F."/>
            <person name="Miyauchi S."/>
            <person name="Thiergart T."/>
            <person name="Pickel B."/>
            <person name="Atanasova L."/>
            <person name="Karlsson M."/>
            <person name="Huettel B."/>
            <person name="Barry K.W."/>
            <person name="Haridas S."/>
            <person name="Chen C."/>
            <person name="Bauer D."/>
            <person name="Andreopoulos W."/>
            <person name="Pangilinan J."/>
            <person name="LaButti K."/>
            <person name="Riley R."/>
            <person name="Lipzen A."/>
            <person name="Clum A."/>
            <person name="Drula E."/>
            <person name="Henrissat B."/>
            <person name="Kohler A."/>
            <person name="Grigoriev I.V."/>
            <person name="Martin F.M."/>
            <person name="Hacquard S."/>
        </authorList>
    </citation>
    <scope>NUCLEOTIDE SEQUENCE</scope>
    <source>
        <strain evidence="2">MPI-CAGE-CH-0230</strain>
    </source>
</reference>
<dbReference type="RefSeq" id="XP_046018637.1">
    <property type="nucleotide sequence ID" value="XM_046149233.1"/>
</dbReference>
<evidence type="ECO:0000313" key="2">
    <source>
        <dbReference type="EMBL" id="KAH7040582.1"/>
    </source>
</evidence>